<feature type="domain" description="Large ribosomal subunit protein uL10-like insertion" evidence="8">
    <location>
        <begin position="126"/>
        <end position="213"/>
    </location>
</feature>
<dbReference type="SUPFAM" id="SSF160369">
    <property type="entry name" value="Ribosomal protein L10-like"/>
    <property type="match status" value="1"/>
</dbReference>
<comment type="function">
    <text evidence="1 6">Component of the ribosome assembly machinery. Nuclear paralog of the ribosomal protein P0, it binds pre-60S subunits at an early stage of assembly in the nucleolus, and is replaced by P0 in cytoplasmic pre-60S subunits and mature 80S ribosomes.</text>
</comment>
<dbReference type="InterPro" id="IPR051742">
    <property type="entry name" value="Ribosome_Assembly_uL10"/>
</dbReference>
<dbReference type="InterPro" id="IPR001790">
    <property type="entry name" value="Ribosomal_uL10"/>
</dbReference>
<dbReference type="Proteomes" id="UP000007148">
    <property type="component" value="Unassembled WGS sequence"/>
</dbReference>
<evidence type="ECO:0000256" key="3">
    <source>
        <dbReference type="ARBA" id="ARBA00011117"/>
    </source>
</evidence>
<name>G4TW32_SERID</name>
<dbReference type="AlphaFoldDB" id="G4TW32"/>
<dbReference type="FunCoup" id="G4TW32">
    <property type="interactions" value="644"/>
</dbReference>
<dbReference type="OrthoDB" id="10262308at2759"/>
<dbReference type="GO" id="GO:0006364">
    <property type="term" value="P:rRNA processing"/>
    <property type="evidence" value="ECO:0007669"/>
    <property type="project" value="TreeGrafter"/>
</dbReference>
<evidence type="ECO:0000256" key="1">
    <source>
        <dbReference type="ARBA" id="ARBA00004046"/>
    </source>
</evidence>
<dbReference type="eggNOG" id="KOG0816">
    <property type="taxonomic scope" value="Eukaryota"/>
</dbReference>
<sequence>MPKSKRAKVVSLTKTEKKGRAKKEALVQEIQENLDKWRYLWLFEVGHMRNAHLKDIRADWKETGRMFFGRVSVMALALGTSPEREHMPGLSKLSNHLKGQVGLFFTSWDVSETLDYFHSIRRPEFARAGCVATQTFIIPSGGPLSPILSQEDKAAGIERSTPFPSAMEPQLRKLGLSTRLEKGSIMMAAEQTVCKAGDKLTSEQAQILKLMGVKMSVFRVGLRWLWDKETGDVKEYDAPLEDEGDAEESEEEDEEMDE</sequence>
<evidence type="ECO:0000259" key="8">
    <source>
        <dbReference type="Pfam" id="PF17777"/>
    </source>
</evidence>
<proteinExistence type="inferred from homology"/>
<evidence type="ECO:0000256" key="6">
    <source>
        <dbReference type="RuleBase" id="RU364039"/>
    </source>
</evidence>
<comment type="subunit">
    <text evidence="3 6">Associates with the pre-60S ribosomal particle.</text>
</comment>
<dbReference type="GO" id="GO:0000956">
    <property type="term" value="P:nuclear-transcribed mRNA catabolic process"/>
    <property type="evidence" value="ECO:0007669"/>
    <property type="project" value="TreeGrafter"/>
</dbReference>
<organism evidence="9 10">
    <name type="scientific">Serendipita indica (strain DSM 11827)</name>
    <name type="common">Root endophyte fungus</name>
    <name type="synonym">Piriformospora indica</name>
    <dbReference type="NCBI Taxonomy" id="1109443"/>
    <lineage>
        <taxon>Eukaryota</taxon>
        <taxon>Fungi</taxon>
        <taxon>Dikarya</taxon>
        <taxon>Basidiomycota</taxon>
        <taxon>Agaricomycotina</taxon>
        <taxon>Agaricomycetes</taxon>
        <taxon>Sebacinales</taxon>
        <taxon>Serendipitaceae</taxon>
        <taxon>Serendipita</taxon>
    </lineage>
</organism>
<dbReference type="InParanoid" id="G4TW32"/>
<gene>
    <name evidence="9" type="ORF">PIIN_09508</name>
</gene>
<feature type="region of interest" description="Disordered" evidence="7">
    <location>
        <begin position="233"/>
        <end position="258"/>
    </location>
</feature>
<dbReference type="InterPro" id="IPR043164">
    <property type="entry name" value="Ribosomal_uL10-like_insert_sf"/>
</dbReference>
<dbReference type="Gene3D" id="3.90.105.20">
    <property type="match status" value="1"/>
</dbReference>
<dbReference type="Gene3D" id="3.30.70.1730">
    <property type="match status" value="1"/>
</dbReference>
<reference evidence="9 10" key="1">
    <citation type="journal article" date="2011" name="PLoS Pathog.">
        <title>Endophytic Life Strategies Decoded by Genome and Transcriptome Analyses of the Mutualistic Root Symbiont Piriformospora indica.</title>
        <authorList>
            <person name="Zuccaro A."/>
            <person name="Lahrmann U."/>
            <person name="Guldener U."/>
            <person name="Langen G."/>
            <person name="Pfiffi S."/>
            <person name="Biedenkopf D."/>
            <person name="Wong P."/>
            <person name="Samans B."/>
            <person name="Grimm C."/>
            <person name="Basiewicz M."/>
            <person name="Murat C."/>
            <person name="Martin F."/>
            <person name="Kogel K.H."/>
        </authorList>
    </citation>
    <scope>NUCLEOTIDE SEQUENCE [LARGE SCALE GENOMIC DNA]</scope>
    <source>
        <strain evidence="9 10">DSM 11827</strain>
    </source>
</reference>
<dbReference type="InterPro" id="IPR040637">
    <property type="entry name" value="Ribosomal_uL10-like_insert"/>
</dbReference>
<keyword evidence="6" id="KW-0690">Ribosome biogenesis</keyword>
<evidence type="ECO:0000256" key="7">
    <source>
        <dbReference type="SAM" id="MobiDB-lite"/>
    </source>
</evidence>
<comment type="subcellular location">
    <subcellularLocation>
        <location evidence="6">Cytoplasm</location>
    </subcellularLocation>
    <subcellularLocation>
        <location evidence="6">Nucleus</location>
        <location evidence="6">Nucleolus</location>
    </subcellularLocation>
</comment>
<dbReference type="OMA" id="LEWAENY"/>
<evidence type="ECO:0000256" key="5">
    <source>
        <dbReference type="ARBA" id="ARBA00023242"/>
    </source>
</evidence>
<dbReference type="GO" id="GO:0030687">
    <property type="term" value="C:preribosome, large subunit precursor"/>
    <property type="evidence" value="ECO:0007669"/>
    <property type="project" value="TreeGrafter"/>
</dbReference>
<keyword evidence="10" id="KW-1185">Reference proteome</keyword>
<dbReference type="InterPro" id="IPR043141">
    <property type="entry name" value="Ribosomal_uL10-like_sf"/>
</dbReference>
<keyword evidence="5 6" id="KW-0539">Nucleus</keyword>
<dbReference type="GO" id="GO:0005737">
    <property type="term" value="C:cytoplasm"/>
    <property type="evidence" value="ECO:0007669"/>
    <property type="project" value="UniProtKB-SubCell"/>
</dbReference>
<dbReference type="EMBL" id="CAFZ01000465">
    <property type="protein sequence ID" value="CCA75525.1"/>
    <property type="molecule type" value="Genomic_DNA"/>
</dbReference>
<comment type="caution">
    <text evidence="9">The sequence shown here is derived from an EMBL/GenBank/DDBJ whole genome shotgun (WGS) entry which is preliminary data.</text>
</comment>
<dbReference type="Pfam" id="PF17777">
    <property type="entry name" value="RL10P_insert"/>
    <property type="match status" value="1"/>
</dbReference>
<dbReference type="HOGENOM" id="CLU_071690_3_0_1"/>
<dbReference type="GO" id="GO:0003723">
    <property type="term" value="F:RNA binding"/>
    <property type="evidence" value="ECO:0007669"/>
    <property type="project" value="TreeGrafter"/>
</dbReference>
<comment type="similarity">
    <text evidence="2 6">Belongs to the universal ribosomal protein uL10 family.</text>
</comment>
<dbReference type="PANTHER" id="PTHR45841:SF1">
    <property type="entry name" value="MRNA TURNOVER PROTEIN 4 HOMOLOG"/>
    <property type="match status" value="1"/>
</dbReference>
<dbReference type="GO" id="GO:0000027">
    <property type="term" value="P:ribosomal large subunit assembly"/>
    <property type="evidence" value="ECO:0007669"/>
    <property type="project" value="InterPro"/>
</dbReference>
<evidence type="ECO:0000256" key="2">
    <source>
        <dbReference type="ARBA" id="ARBA00008889"/>
    </source>
</evidence>
<accession>G4TW32</accession>
<dbReference type="GO" id="GO:0005730">
    <property type="term" value="C:nucleolus"/>
    <property type="evidence" value="ECO:0007669"/>
    <property type="project" value="UniProtKB-SubCell"/>
</dbReference>
<evidence type="ECO:0000313" key="10">
    <source>
        <dbReference type="Proteomes" id="UP000007148"/>
    </source>
</evidence>
<keyword evidence="4 6" id="KW-0963">Cytoplasm</keyword>
<dbReference type="PANTHER" id="PTHR45841">
    <property type="entry name" value="MRNA TURNOVER PROTEIN 4 MRTO4"/>
    <property type="match status" value="1"/>
</dbReference>
<dbReference type="FunFam" id="3.30.70.1730:FF:000005">
    <property type="entry name" value="Ribosome assembly factor mrt4"/>
    <property type="match status" value="1"/>
</dbReference>
<dbReference type="InterPro" id="IPR033867">
    <property type="entry name" value="Mrt4"/>
</dbReference>
<dbReference type="Pfam" id="PF00466">
    <property type="entry name" value="Ribosomal_L10"/>
    <property type="match status" value="1"/>
</dbReference>
<feature type="compositionally biased region" description="Acidic residues" evidence="7">
    <location>
        <begin position="238"/>
        <end position="258"/>
    </location>
</feature>
<dbReference type="FunFam" id="3.90.105.20:FF:000003">
    <property type="entry name" value="Ribosome assembly factor mrt4"/>
    <property type="match status" value="1"/>
</dbReference>
<evidence type="ECO:0000256" key="4">
    <source>
        <dbReference type="ARBA" id="ARBA00022490"/>
    </source>
</evidence>
<protein>
    <recommendedName>
        <fullName evidence="6">Ribosome assembly factor mrt4</fullName>
    </recommendedName>
</protein>
<dbReference type="CDD" id="cd05796">
    <property type="entry name" value="Ribosomal_P0_like"/>
    <property type="match status" value="1"/>
</dbReference>
<dbReference type="STRING" id="1109443.G4TW32"/>
<evidence type="ECO:0000313" key="9">
    <source>
        <dbReference type="EMBL" id="CCA75525.1"/>
    </source>
</evidence>